<protein>
    <submittedName>
        <fullName evidence="1">p10</fullName>
    </submittedName>
</protein>
<dbReference type="Gene3D" id="1.10.3230.30">
    <property type="entry name" value="Phage gp6-like head-tail connector protein"/>
    <property type="match status" value="1"/>
</dbReference>
<dbReference type="GeneID" id="5247114"/>
<dbReference type="NCBIfam" id="TIGR01560">
    <property type="entry name" value="put_DNA_pack"/>
    <property type="match status" value="1"/>
</dbReference>
<dbReference type="Pfam" id="PF05135">
    <property type="entry name" value="Phage_connect_1"/>
    <property type="match status" value="1"/>
</dbReference>
<name>A5H1N9_9CAUD</name>
<evidence type="ECO:0000313" key="1">
    <source>
        <dbReference type="EMBL" id="ABK00158.1"/>
    </source>
</evidence>
<dbReference type="OrthoDB" id="16277at10239"/>
<dbReference type="KEGG" id="vg:5247114"/>
<dbReference type="InterPro" id="IPR021146">
    <property type="entry name" value="Phage_gp6-like_head-tail"/>
</dbReference>
<dbReference type="EMBL" id="DQ777876">
    <property type="protein sequence ID" value="ABK00158.1"/>
    <property type="molecule type" value="Genomic_DNA"/>
</dbReference>
<dbReference type="RefSeq" id="YP_001285680.1">
    <property type="nucleotide sequence ID" value="NC_009543.1"/>
</dbReference>
<reference evidence="1 2" key="1">
    <citation type="journal article" date="2007" name="BMC Genomics">
        <title>Comparison of genomes of three Xanthomonas oryzae bacteriophages.</title>
        <authorList>
            <person name="Lee C.N."/>
            <person name="Hu R.M."/>
            <person name="Chow T.Y."/>
            <person name="Lin J.W."/>
            <person name="Chen H.Y."/>
            <person name="Tseng Y.H."/>
            <person name="Weng S.F."/>
        </authorList>
    </citation>
    <scope>NUCLEOTIDE SEQUENCE</scope>
</reference>
<keyword evidence="2" id="KW-1185">Reference proteome</keyword>
<dbReference type="CDD" id="cd08054">
    <property type="entry name" value="gp6"/>
    <property type="match status" value="1"/>
</dbReference>
<sequence length="115" mass="13011">MITLAMVQRHLQAELYEDDERDYVMQQLLPAARESAELFINRKLYDTQADMLADQAAGVDPAGQLLITRTVEQAILLTLGEWYSSREQVWTKGAGLVTSSAQNLLHPYRKFAGVR</sequence>
<organism evidence="1 2">
    <name type="scientific">Xanthomonas phage Xop411</name>
    <dbReference type="NCBI Taxonomy" id="2913975"/>
    <lineage>
        <taxon>Viruses</taxon>
        <taxon>Duplodnaviria</taxon>
        <taxon>Heunggongvirae</taxon>
        <taxon>Uroviricota</taxon>
        <taxon>Caudoviricetes</taxon>
        <taxon>Xipdecavirus</taxon>
        <taxon>Xipdecavirus Xop411</taxon>
    </lineage>
</organism>
<proteinExistence type="predicted"/>
<accession>A5H1N9</accession>
<evidence type="ECO:0000313" key="2">
    <source>
        <dbReference type="Proteomes" id="UP000001433"/>
    </source>
</evidence>
<dbReference type="InterPro" id="IPR006450">
    <property type="entry name" value="Phage_HK97_gp6-like"/>
</dbReference>
<dbReference type="Proteomes" id="UP000001433">
    <property type="component" value="Segment"/>
</dbReference>